<proteinExistence type="inferred from homology"/>
<feature type="compositionally biased region" description="Pro residues" evidence="9">
    <location>
        <begin position="9"/>
        <end position="21"/>
    </location>
</feature>
<dbReference type="GO" id="GO:0043484">
    <property type="term" value="P:regulation of RNA splicing"/>
    <property type="evidence" value="ECO:0007669"/>
    <property type="project" value="TreeGrafter"/>
</dbReference>
<dbReference type="GO" id="GO:0005524">
    <property type="term" value="F:ATP binding"/>
    <property type="evidence" value="ECO:0007669"/>
    <property type="project" value="UniProtKB-UniRule"/>
</dbReference>
<keyword evidence="2" id="KW-0808">Transferase</keyword>
<evidence type="ECO:0000256" key="2">
    <source>
        <dbReference type="ARBA" id="ARBA00022679"/>
    </source>
</evidence>
<dbReference type="PANTHER" id="PTHR45646:SF8">
    <property type="entry name" value="PROTEIN KINASE DOMAIN-CONTAINING PROTEIN"/>
    <property type="match status" value="1"/>
</dbReference>
<feature type="compositionally biased region" description="Polar residues" evidence="9">
    <location>
        <begin position="27"/>
        <end position="42"/>
    </location>
</feature>
<dbReference type="KEGG" id="crq:GCK72_022647"/>
<reference evidence="11 12" key="1">
    <citation type="submission" date="2019-12" db="EMBL/GenBank/DDBJ databases">
        <title>Chromosome-level assembly of the Caenorhabditis remanei genome.</title>
        <authorList>
            <person name="Teterina A.A."/>
            <person name="Willis J.H."/>
            <person name="Phillips P.C."/>
        </authorList>
    </citation>
    <scope>NUCLEOTIDE SEQUENCE [LARGE SCALE GENOMIC DNA]</scope>
    <source>
        <strain evidence="11 12">PX506</strain>
        <tissue evidence="11">Whole organism</tissue>
    </source>
</reference>
<dbReference type="GO" id="GO:0005634">
    <property type="term" value="C:nucleus"/>
    <property type="evidence" value="ECO:0007669"/>
    <property type="project" value="TreeGrafter"/>
</dbReference>
<protein>
    <recommendedName>
        <fullName evidence="10">Protein kinase domain-containing protein</fullName>
    </recommendedName>
</protein>
<evidence type="ECO:0000256" key="8">
    <source>
        <dbReference type="RuleBase" id="RU000304"/>
    </source>
</evidence>
<dbReference type="PROSITE" id="PS00108">
    <property type="entry name" value="PROTEIN_KINASE_ST"/>
    <property type="match status" value="1"/>
</dbReference>
<dbReference type="PANTHER" id="PTHR45646">
    <property type="entry name" value="SERINE/THREONINE-PROTEIN KINASE DOA-RELATED"/>
    <property type="match status" value="1"/>
</dbReference>
<evidence type="ECO:0000256" key="1">
    <source>
        <dbReference type="ARBA" id="ARBA00022527"/>
    </source>
</evidence>
<dbReference type="Proteomes" id="UP000483820">
    <property type="component" value="Chromosome X"/>
</dbReference>
<feature type="region of interest" description="Disordered" evidence="9">
    <location>
        <begin position="1"/>
        <end position="74"/>
    </location>
</feature>
<name>A0A6A5FUJ1_CAERE</name>
<dbReference type="SMART" id="SM00220">
    <property type="entry name" value="S_TKc"/>
    <property type="match status" value="1"/>
</dbReference>
<evidence type="ECO:0000256" key="5">
    <source>
        <dbReference type="ARBA" id="ARBA00022840"/>
    </source>
</evidence>
<comment type="caution">
    <text evidence="11">The sequence shown here is derived from an EMBL/GenBank/DDBJ whole genome shotgun (WGS) entry which is preliminary data.</text>
</comment>
<keyword evidence="3 7" id="KW-0547">Nucleotide-binding</keyword>
<keyword evidence="5 7" id="KW-0067">ATP-binding</keyword>
<evidence type="ECO:0000256" key="6">
    <source>
        <dbReference type="ARBA" id="ARBA00037966"/>
    </source>
</evidence>
<dbReference type="EMBL" id="WUAV01000006">
    <property type="protein sequence ID" value="KAF1746194.1"/>
    <property type="molecule type" value="Genomic_DNA"/>
</dbReference>
<keyword evidence="4" id="KW-0418">Kinase</keyword>
<sequence>MSSNRSPTSPVPQSSPSPTPTPESFSQGSTSGRESLSKSATRTPPIELTETPSPQWIVHSSEDTGTDTDTSSDTSKKMIIIDAEKFQLAKVLGEGSFGRVYSIVGENGKQFAAKLFKKKNDSDDCDGDDSIRAETEIFCRLGSSSHSSVLRMYKTGMVQDPPTGFFHNVLIMPEVGDSIGDVFEKAKKLDAKFRNQNCSGYERTPKVSMKMNAIQLIGKQICEGVEFLSRHHIFHRDLKPHNVFFTKKIGFTMEHNAGRFSFVLPKHLSIKIGDFGEAKIITNWDFDPETVQTKGYRAPEIFLGISFKSNSDVWSTALTVLELYVGMDIFQTRGGSVPWEIERIRSIQHVLGQRINTELWKEAEQQAGGEDIRENLVLFDEGKCSSDLPTLMEHKRSYHADSLFEFVQFALIIDYNHRPSFQDLSSHYFFKTTKN</sequence>
<dbReference type="Gene3D" id="3.30.200.20">
    <property type="entry name" value="Phosphorylase Kinase, domain 1"/>
    <property type="match status" value="1"/>
</dbReference>
<evidence type="ECO:0000313" key="12">
    <source>
        <dbReference type="Proteomes" id="UP000483820"/>
    </source>
</evidence>
<dbReference type="PROSITE" id="PS50011">
    <property type="entry name" value="PROTEIN_KINASE_DOM"/>
    <property type="match status" value="1"/>
</dbReference>
<feature type="domain" description="Protein kinase" evidence="10">
    <location>
        <begin position="86"/>
        <end position="430"/>
    </location>
</feature>
<dbReference type="AlphaFoldDB" id="A0A6A5FUJ1"/>
<gene>
    <name evidence="11" type="ORF">GCK72_022647</name>
</gene>
<dbReference type="GO" id="GO:0004674">
    <property type="term" value="F:protein serine/threonine kinase activity"/>
    <property type="evidence" value="ECO:0007669"/>
    <property type="project" value="UniProtKB-KW"/>
</dbReference>
<organism evidence="11 12">
    <name type="scientific">Caenorhabditis remanei</name>
    <name type="common">Caenorhabditis vulgaris</name>
    <dbReference type="NCBI Taxonomy" id="31234"/>
    <lineage>
        <taxon>Eukaryota</taxon>
        <taxon>Metazoa</taxon>
        <taxon>Ecdysozoa</taxon>
        <taxon>Nematoda</taxon>
        <taxon>Chromadorea</taxon>
        <taxon>Rhabditida</taxon>
        <taxon>Rhabditina</taxon>
        <taxon>Rhabditomorpha</taxon>
        <taxon>Rhabditoidea</taxon>
        <taxon>Rhabditidae</taxon>
        <taxon>Peloderinae</taxon>
        <taxon>Caenorhabditis</taxon>
    </lineage>
</organism>
<dbReference type="Gene3D" id="1.10.510.10">
    <property type="entry name" value="Transferase(Phosphotransferase) domain 1"/>
    <property type="match status" value="1"/>
</dbReference>
<accession>A0A6A5FUJ1</accession>
<evidence type="ECO:0000313" key="11">
    <source>
        <dbReference type="EMBL" id="KAF1746194.1"/>
    </source>
</evidence>
<dbReference type="InterPro" id="IPR051175">
    <property type="entry name" value="CLK_kinases"/>
</dbReference>
<evidence type="ECO:0000256" key="4">
    <source>
        <dbReference type="ARBA" id="ARBA00022777"/>
    </source>
</evidence>
<dbReference type="InterPro" id="IPR017441">
    <property type="entry name" value="Protein_kinase_ATP_BS"/>
</dbReference>
<dbReference type="RefSeq" id="XP_053578528.1">
    <property type="nucleotide sequence ID" value="XM_053734962.1"/>
</dbReference>
<evidence type="ECO:0000256" key="3">
    <source>
        <dbReference type="ARBA" id="ARBA00022741"/>
    </source>
</evidence>
<feature type="binding site" evidence="7">
    <location>
        <position position="114"/>
    </location>
    <ligand>
        <name>ATP</name>
        <dbReference type="ChEBI" id="CHEBI:30616"/>
    </ligand>
</feature>
<dbReference type="SUPFAM" id="SSF56112">
    <property type="entry name" value="Protein kinase-like (PK-like)"/>
    <property type="match status" value="1"/>
</dbReference>
<dbReference type="InterPro" id="IPR000719">
    <property type="entry name" value="Prot_kinase_dom"/>
</dbReference>
<evidence type="ECO:0000256" key="7">
    <source>
        <dbReference type="PROSITE-ProRule" id="PRU10141"/>
    </source>
</evidence>
<dbReference type="GeneID" id="78777507"/>
<evidence type="ECO:0000259" key="10">
    <source>
        <dbReference type="PROSITE" id="PS50011"/>
    </source>
</evidence>
<evidence type="ECO:0000256" key="9">
    <source>
        <dbReference type="SAM" id="MobiDB-lite"/>
    </source>
</evidence>
<comment type="similarity">
    <text evidence="6">Belongs to the protein kinase superfamily. CMGC Ser/Thr protein kinase family. Lammer subfamily.</text>
</comment>
<dbReference type="InterPro" id="IPR008271">
    <property type="entry name" value="Ser/Thr_kinase_AS"/>
</dbReference>
<keyword evidence="1 8" id="KW-0723">Serine/threonine-protein kinase</keyword>
<dbReference type="InterPro" id="IPR011009">
    <property type="entry name" value="Kinase-like_dom_sf"/>
</dbReference>
<dbReference type="CTD" id="78777507"/>
<dbReference type="PROSITE" id="PS00107">
    <property type="entry name" value="PROTEIN_KINASE_ATP"/>
    <property type="match status" value="1"/>
</dbReference>
<dbReference type="Pfam" id="PF00069">
    <property type="entry name" value="Pkinase"/>
    <property type="match status" value="1"/>
</dbReference>